<evidence type="ECO:0000256" key="6">
    <source>
        <dbReference type="ARBA" id="ARBA00023049"/>
    </source>
</evidence>
<keyword evidence="8" id="KW-0732">Signal</keyword>
<dbReference type="GO" id="GO:0051603">
    <property type="term" value="P:proteolysis involved in protein catabolic process"/>
    <property type="evidence" value="ECO:0007669"/>
    <property type="project" value="TreeGrafter"/>
</dbReference>
<evidence type="ECO:0000256" key="5">
    <source>
        <dbReference type="ARBA" id="ARBA00022833"/>
    </source>
</evidence>
<dbReference type="EMBL" id="MJGC01000077">
    <property type="protein sequence ID" value="OEJ73816.1"/>
    <property type="molecule type" value="Genomic_DNA"/>
</dbReference>
<feature type="region of interest" description="Disordered" evidence="7">
    <location>
        <begin position="35"/>
        <end position="67"/>
    </location>
</feature>
<gene>
    <name evidence="10" type="ORF">BH720_17065</name>
</gene>
<reference evidence="10" key="1">
    <citation type="submission" date="2016-09" db="EMBL/GenBank/DDBJ databases">
        <title>Draft genome of thermotolerant cyanobacterium Desertifilum sp. strain IPPAS B-1220.</title>
        <authorList>
            <person name="Sinetova M.A."/>
            <person name="Bolakhan K."/>
            <person name="Zayadan B.K."/>
            <person name="Mironov K.S."/>
            <person name="Ustinova V."/>
            <person name="Kupriyanova E.V."/>
            <person name="Sidorov R.A."/>
            <person name="Skrypnik A.N."/>
            <person name="Gogoleva N.E."/>
            <person name="Gogolev Y.V."/>
            <person name="Los D.A."/>
        </authorList>
    </citation>
    <scope>NUCLEOTIDE SEQUENCE [LARGE SCALE GENOMIC DNA]</scope>
    <source>
        <strain evidence="10">IPPAS B-1220</strain>
    </source>
</reference>
<organism evidence="10">
    <name type="scientific">Desertifilum tharense IPPAS B-1220</name>
    <dbReference type="NCBI Taxonomy" id="1781255"/>
    <lineage>
        <taxon>Bacteria</taxon>
        <taxon>Bacillati</taxon>
        <taxon>Cyanobacteriota</taxon>
        <taxon>Cyanophyceae</taxon>
        <taxon>Desertifilales</taxon>
        <taxon>Desertifilaceae</taxon>
        <taxon>Desertifilum</taxon>
    </lineage>
</organism>
<dbReference type="GO" id="GO:0004222">
    <property type="term" value="F:metalloendopeptidase activity"/>
    <property type="evidence" value="ECO:0007669"/>
    <property type="project" value="InterPro"/>
</dbReference>
<evidence type="ECO:0000259" key="9">
    <source>
        <dbReference type="Pfam" id="PF01435"/>
    </source>
</evidence>
<feature type="chain" id="PRO_5009184264" evidence="8">
    <location>
        <begin position="27"/>
        <end position="521"/>
    </location>
</feature>
<dbReference type="Gene3D" id="1.25.40.10">
    <property type="entry name" value="Tetratricopeptide repeat domain"/>
    <property type="match status" value="1"/>
</dbReference>
<dbReference type="CDD" id="cd07333">
    <property type="entry name" value="M48C_bepA_like"/>
    <property type="match status" value="1"/>
</dbReference>
<dbReference type="RefSeq" id="WP_069968426.1">
    <property type="nucleotide sequence ID" value="NZ_CM124774.1"/>
</dbReference>
<dbReference type="PANTHER" id="PTHR22726:SF1">
    <property type="entry name" value="METALLOENDOPEPTIDASE OMA1, MITOCHONDRIAL"/>
    <property type="match status" value="1"/>
</dbReference>
<comment type="cofactor">
    <cofactor evidence="1">
        <name>Zn(2+)</name>
        <dbReference type="ChEBI" id="CHEBI:29105"/>
    </cofactor>
</comment>
<evidence type="ECO:0000256" key="4">
    <source>
        <dbReference type="ARBA" id="ARBA00022801"/>
    </source>
</evidence>
<evidence type="ECO:0000313" key="10">
    <source>
        <dbReference type="EMBL" id="OEJ73816.1"/>
    </source>
</evidence>
<name>A0A1E5QGK1_9CYAN</name>
<proteinExistence type="predicted"/>
<dbReference type="PANTHER" id="PTHR22726">
    <property type="entry name" value="METALLOENDOPEPTIDASE OMA1"/>
    <property type="match status" value="1"/>
</dbReference>
<protein>
    <submittedName>
        <fullName evidence="10">Peptidase M48 Ste24p</fullName>
    </submittedName>
</protein>
<dbReference type="GO" id="GO:0046872">
    <property type="term" value="F:metal ion binding"/>
    <property type="evidence" value="ECO:0007669"/>
    <property type="project" value="UniProtKB-KW"/>
</dbReference>
<dbReference type="STRING" id="1781255.BH720_17065"/>
<dbReference type="Pfam" id="PF01435">
    <property type="entry name" value="Peptidase_M48"/>
    <property type="match status" value="1"/>
</dbReference>
<evidence type="ECO:0000256" key="2">
    <source>
        <dbReference type="ARBA" id="ARBA00022670"/>
    </source>
</evidence>
<accession>A0A1E5QGK1</accession>
<dbReference type="AlphaFoldDB" id="A0A1E5QGK1"/>
<dbReference type="InterPro" id="IPR001915">
    <property type="entry name" value="Peptidase_M48"/>
</dbReference>
<keyword evidence="5" id="KW-0862">Zinc</keyword>
<dbReference type="GO" id="GO:0016020">
    <property type="term" value="C:membrane"/>
    <property type="evidence" value="ECO:0007669"/>
    <property type="project" value="TreeGrafter"/>
</dbReference>
<evidence type="ECO:0000256" key="1">
    <source>
        <dbReference type="ARBA" id="ARBA00001947"/>
    </source>
</evidence>
<keyword evidence="6" id="KW-0482">Metalloprotease</keyword>
<dbReference type="SUPFAM" id="SSF48452">
    <property type="entry name" value="TPR-like"/>
    <property type="match status" value="1"/>
</dbReference>
<feature type="domain" description="Peptidase M48" evidence="9">
    <location>
        <begin position="317"/>
        <end position="478"/>
    </location>
</feature>
<evidence type="ECO:0000256" key="8">
    <source>
        <dbReference type="SAM" id="SignalP"/>
    </source>
</evidence>
<sequence>MRLWKFLAIACSVPLSGLWFPALVLAEPTPVPETLTLPSEVESPPVEESPETEDLPLEDPSDTVADPEKDERFQAFAEADRLYREGQIAEAQKLYRQLKEPFSQEILAELENRPVAIVDVDQLSPAGRVYWREVQAGLEQNLETRIMVPLQLLVEQYPEFIPGHLKYAEVLTRYNRASEALKVLERATRRYPDRVDLLNAKIEAQAKAEEWLDASLAARQFALLYPEHPQAEEFSAIADTHLRRFQSSLRSQLRGNAIANVLTGIAGYALTGNIFAPLSAVETTVLLLRGESAVGDSITHQLRRELPLVEDEEILAYVNEIGEKLIQQTGRDFNYEFHIILDDRLNAFALPGGKIFINAGAILKTNSEAELAGLLAHELAHAVLSHGFQLATSGGLIGNIAQYLPYGGLASNLLVFSYSREMERQADELGTRILAASGYAADGMHNLMLTLDREDTPSPPAWLSTHPDTQERIRNLERQILQSGLNRYAYEGVERHAEIQERLKPLVEAENERRERRRRRR</sequence>
<keyword evidence="2" id="KW-0645">Protease</keyword>
<evidence type="ECO:0000256" key="3">
    <source>
        <dbReference type="ARBA" id="ARBA00022723"/>
    </source>
</evidence>
<comment type="caution">
    <text evidence="10">The sequence shown here is derived from an EMBL/GenBank/DDBJ whole genome shotgun (WGS) entry which is preliminary data.</text>
</comment>
<dbReference type="Gene3D" id="3.30.2010.10">
    <property type="entry name" value="Metalloproteases ('zincins'), catalytic domain"/>
    <property type="match status" value="1"/>
</dbReference>
<keyword evidence="3" id="KW-0479">Metal-binding</keyword>
<dbReference type="InterPro" id="IPR051156">
    <property type="entry name" value="Mito/Outer_Membr_Metalloprot"/>
</dbReference>
<feature type="compositionally biased region" description="Acidic residues" evidence="7">
    <location>
        <begin position="48"/>
        <end position="61"/>
    </location>
</feature>
<keyword evidence="4" id="KW-0378">Hydrolase</keyword>
<feature type="compositionally biased region" description="Low complexity" evidence="7">
    <location>
        <begin position="35"/>
        <end position="46"/>
    </location>
</feature>
<feature type="signal peptide" evidence="8">
    <location>
        <begin position="1"/>
        <end position="26"/>
    </location>
</feature>
<evidence type="ECO:0000256" key="7">
    <source>
        <dbReference type="SAM" id="MobiDB-lite"/>
    </source>
</evidence>
<dbReference type="OrthoDB" id="9810445at2"/>
<dbReference type="InterPro" id="IPR011990">
    <property type="entry name" value="TPR-like_helical_dom_sf"/>
</dbReference>